<name>A0AAN9H960_9TELE</name>
<keyword evidence="3" id="KW-1185">Reference proteome</keyword>
<sequence length="272" mass="31198">MGEISALGDTEVNNVAIANLREVLRQLQVQKVRETPLPGRPSQNIPPETIETYLMRGIKAVEIARLFGVSEMTIRRRMREYGIRTVAEIQNLYPNSGYRMMHGHLSSRGVKVQVERVRESLRRVDPQGTQLRALSLHTIRRRQYSVPAPNAMWHIDGNHKLIRWRIHGGIDGFSRMIVYLKAAMKNSASVVLHSFIQAVNRFGLPSRVRSDKGRENVDVAYFMVSNRGENRHSHITGRSVHNQRSRDCGGTFTSKFWTCYPVSSLIWRQMAH</sequence>
<dbReference type="GO" id="GO:0003676">
    <property type="term" value="F:nucleic acid binding"/>
    <property type="evidence" value="ECO:0007669"/>
    <property type="project" value="InterPro"/>
</dbReference>
<dbReference type="InterPro" id="IPR012337">
    <property type="entry name" value="RNaseH-like_sf"/>
</dbReference>
<dbReference type="PANTHER" id="PTHR46791">
    <property type="entry name" value="EXPRESSED PROTEIN"/>
    <property type="match status" value="1"/>
</dbReference>
<accession>A0AAN9H960</accession>
<dbReference type="Proteomes" id="UP001364617">
    <property type="component" value="Unassembled WGS sequence"/>
</dbReference>
<dbReference type="SUPFAM" id="SSF53098">
    <property type="entry name" value="Ribonuclease H-like"/>
    <property type="match status" value="1"/>
</dbReference>
<dbReference type="InterPro" id="IPR058913">
    <property type="entry name" value="Integrase_dom_put"/>
</dbReference>
<organism evidence="2 3">
    <name type="scientific">Phoxinus phoxinus</name>
    <name type="common">Eurasian minnow</name>
    <dbReference type="NCBI Taxonomy" id="58324"/>
    <lineage>
        <taxon>Eukaryota</taxon>
        <taxon>Metazoa</taxon>
        <taxon>Chordata</taxon>
        <taxon>Craniata</taxon>
        <taxon>Vertebrata</taxon>
        <taxon>Euteleostomi</taxon>
        <taxon>Actinopterygii</taxon>
        <taxon>Neopterygii</taxon>
        <taxon>Teleostei</taxon>
        <taxon>Ostariophysi</taxon>
        <taxon>Cypriniformes</taxon>
        <taxon>Leuciscidae</taxon>
        <taxon>Phoxininae</taxon>
        <taxon>Phoxinus</taxon>
    </lineage>
</organism>
<comment type="caution">
    <text evidence="2">The sequence shown here is derived from an EMBL/GenBank/DDBJ whole genome shotgun (WGS) entry which is preliminary data.</text>
</comment>
<dbReference type="InterPro" id="IPR036397">
    <property type="entry name" value="RNaseH_sf"/>
</dbReference>
<dbReference type="Pfam" id="PF24764">
    <property type="entry name" value="rva_4"/>
    <property type="match status" value="1"/>
</dbReference>
<protein>
    <recommendedName>
        <fullName evidence="1">Integrase catalytic domain-containing protein</fullName>
    </recommendedName>
</protein>
<dbReference type="GO" id="GO:0015074">
    <property type="term" value="P:DNA integration"/>
    <property type="evidence" value="ECO:0007669"/>
    <property type="project" value="InterPro"/>
</dbReference>
<feature type="domain" description="Integrase catalytic" evidence="1">
    <location>
        <begin position="145"/>
        <end position="215"/>
    </location>
</feature>
<evidence type="ECO:0000313" key="3">
    <source>
        <dbReference type="Proteomes" id="UP001364617"/>
    </source>
</evidence>
<dbReference type="PROSITE" id="PS50994">
    <property type="entry name" value="INTEGRASE"/>
    <property type="match status" value="1"/>
</dbReference>
<gene>
    <name evidence="2" type="ORF">R3I93_008316</name>
</gene>
<reference evidence="2 3" key="1">
    <citation type="submission" date="2024-02" db="EMBL/GenBank/DDBJ databases">
        <title>Chromosome-level genome assembly of the Eurasian Minnow (Phoxinus phoxinus).</title>
        <authorList>
            <person name="Oriowo T.O."/>
            <person name="Martin S."/>
            <person name="Stange M."/>
            <person name="Chrysostomakis Y."/>
            <person name="Brown T."/>
            <person name="Winkler S."/>
            <person name="Kukowka S."/>
            <person name="Myers E.W."/>
            <person name="Bohne A."/>
        </authorList>
    </citation>
    <scope>NUCLEOTIDE SEQUENCE [LARGE SCALE GENOMIC DNA]</scope>
    <source>
        <strain evidence="2">ZFMK-TIS-60720</strain>
        <tissue evidence="2">Whole Organism</tissue>
    </source>
</reference>
<evidence type="ECO:0000259" key="1">
    <source>
        <dbReference type="PROSITE" id="PS50994"/>
    </source>
</evidence>
<dbReference type="PANTHER" id="PTHR46791:SF4">
    <property type="match status" value="1"/>
</dbReference>
<dbReference type="InterPro" id="IPR001584">
    <property type="entry name" value="Integrase_cat-core"/>
</dbReference>
<dbReference type="EMBL" id="JAYKXH010000008">
    <property type="protein sequence ID" value="KAK7160623.1"/>
    <property type="molecule type" value="Genomic_DNA"/>
</dbReference>
<dbReference type="AlphaFoldDB" id="A0AAN9H960"/>
<proteinExistence type="predicted"/>
<evidence type="ECO:0000313" key="2">
    <source>
        <dbReference type="EMBL" id="KAK7160623.1"/>
    </source>
</evidence>
<dbReference type="Gene3D" id="3.30.420.10">
    <property type="entry name" value="Ribonuclease H-like superfamily/Ribonuclease H"/>
    <property type="match status" value="1"/>
</dbReference>